<sequence>MVYGVVSYSHKNMPLQDIYKYDITRKDMSGLDALMLKTCNRIEVYFHSDSLFNLYNIFSRFDKASANDGIQGGEFLVGEDAIKHAFRVSAGLESIIVGEDAILGQVRSAFKDYVNEYGHGTLAQLFENAIMVGRKIRRETSKSNGDNILYNSTVEAFKRLYSEKDKVAMVGSGMVISGIVRRMDYAFPDINPVIFSRSDVNAARLANKFGLEHQELDIEKLNGYDIVISAIKGGNGVYLEGPKAIIDLSVPRAFLGKNALYAEDIMNNSSIQSNGTTDYIDSAERIIDIEVRRFMSKGEDK</sequence>
<proteinExistence type="predicted"/>
<dbReference type="Proteomes" id="UP000009376">
    <property type="component" value="Unassembled WGS sequence"/>
</dbReference>
<evidence type="ECO:0000313" key="2">
    <source>
        <dbReference type="EMBL" id="EFD92231.1"/>
    </source>
</evidence>
<dbReference type="GO" id="GO:0019353">
    <property type="term" value="P:protoporphyrinogen IX biosynthetic process from glutamate"/>
    <property type="evidence" value="ECO:0007669"/>
    <property type="project" value="TreeGrafter"/>
</dbReference>
<organism evidence="3 4">
    <name type="scientific">Candidatus Parvarchaeum acidophilus ARMAN-5</name>
    <dbReference type="NCBI Taxonomy" id="662762"/>
    <lineage>
        <taxon>Archaea</taxon>
        <taxon>Candidatus Parvarchaeota</taxon>
        <taxon>Candidatus Parvarchaeum</taxon>
    </lineage>
</organism>
<dbReference type="InterPro" id="IPR015895">
    <property type="entry name" value="4pyrrol_synth_GluRdtase_N"/>
</dbReference>
<gene>
    <name evidence="3" type="ORF">BJBARM5_0028</name>
    <name evidence="2" type="ORF">BJBARM5_1032</name>
</gene>
<reference evidence="3 4" key="1">
    <citation type="journal article" date="2010" name="Proc. Natl. Acad. Sci. U.S.A.">
        <title>Enigmatic, ultrasmall, uncultivated Archaea.</title>
        <authorList>
            <person name="Baker B.J."/>
            <person name="Comolli L.R."/>
            <person name="Dick G.J."/>
            <person name="Hauser L.J."/>
            <person name="Hyatt D."/>
            <person name="Dill B.D."/>
            <person name="Land M.L."/>
            <person name="Verberkmoes N.C."/>
            <person name="Hettich R.L."/>
            <person name="Banfield J.F."/>
        </authorList>
    </citation>
    <scope>NUCLEOTIDE SEQUENCE [LARGE SCALE GENOMIC DNA]</scope>
</reference>
<protein>
    <submittedName>
        <fullName evidence="3">Glutamyl-tRNA reductase</fullName>
    </submittedName>
</protein>
<dbReference type="Pfam" id="PF05201">
    <property type="entry name" value="GlutR_N"/>
    <property type="match status" value="1"/>
</dbReference>
<dbReference type="Gene3D" id="3.30.460.30">
    <property type="entry name" value="Glutamyl-tRNA reductase, N-terminal domain"/>
    <property type="match status" value="1"/>
</dbReference>
<dbReference type="GO" id="GO:0050661">
    <property type="term" value="F:NADP binding"/>
    <property type="evidence" value="ECO:0007669"/>
    <property type="project" value="InterPro"/>
</dbReference>
<dbReference type="PANTHER" id="PTHR43013">
    <property type="entry name" value="GLUTAMYL-TRNA REDUCTASE"/>
    <property type="match status" value="1"/>
</dbReference>
<dbReference type="Gene3D" id="3.40.50.720">
    <property type="entry name" value="NAD(P)-binding Rossmann-like Domain"/>
    <property type="match status" value="1"/>
</dbReference>
<evidence type="ECO:0000313" key="4">
    <source>
        <dbReference type="Proteomes" id="UP000009376"/>
    </source>
</evidence>
<dbReference type="PANTHER" id="PTHR43013:SF1">
    <property type="entry name" value="GLUTAMYL-TRNA REDUCTASE"/>
    <property type="match status" value="1"/>
</dbReference>
<dbReference type="InterPro" id="IPR036343">
    <property type="entry name" value="GluRdtase_N_sf"/>
</dbReference>
<evidence type="ECO:0000259" key="1">
    <source>
        <dbReference type="Pfam" id="PF05201"/>
    </source>
</evidence>
<dbReference type="GO" id="GO:0008883">
    <property type="term" value="F:glutamyl-tRNA reductase activity"/>
    <property type="evidence" value="ECO:0007669"/>
    <property type="project" value="InterPro"/>
</dbReference>
<accession>D6GUA4</accession>
<dbReference type="AlphaFoldDB" id="D6GUA4"/>
<evidence type="ECO:0000313" key="3">
    <source>
        <dbReference type="EMBL" id="EFD93160.1"/>
    </source>
</evidence>
<dbReference type="EMBL" id="GG745545">
    <property type="protein sequence ID" value="EFD93160.1"/>
    <property type="molecule type" value="Genomic_DNA"/>
</dbReference>
<feature type="domain" description="Glutamyl-tRNA reductase N-terminal" evidence="1">
    <location>
        <begin position="30"/>
        <end position="140"/>
    </location>
</feature>
<dbReference type="SUPFAM" id="SSF69742">
    <property type="entry name" value="Glutamyl tRNA-reductase catalytic, N-terminal domain"/>
    <property type="match status" value="1"/>
</dbReference>
<name>D6GUA4_PARA5</name>
<dbReference type="EMBL" id="GG745614">
    <property type="protein sequence ID" value="EFD92231.1"/>
    <property type="molecule type" value="Genomic_DNA"/>
</dbReference>